<dbReference type="RefSeq" id="WP_345684649.1">
    <property type="nucleotide sequence ID" value="NZ_BAABRO010000006.1"/>
</dbReference>
<dbReference type="PROSITE" id="PS51257">
    <property type="entry name" value="PROKAR_LIPOPROTEIN"/>
    <property type="match status" value="1"/>
</dbReference>
<proteinExistence type="predicted"/>
<dbReference type="SUPFAM" id="SSF69318">
    <property type="entry name" value="Integrin alpha N-terminal domain"/>
    <property type="match status" value="1"/>
</dbReference>
<dbReference type="InterPro" id="IPR013517">
    <property type="entry name" value="FG-GAP"/>
</dbReference>
<dbReference type="PANTHER" id="PTHR45460">
    <property type="entry name" value="SIMILAR TO CYSTEINE PROTEINASE"/>
    <property type="match status" value="1"/>
</dbReference>
<feature type="compositionally biased region" description="Basic and acidic residues" evidence="2">
    <location>
        <begin position="31"/>
        <end position="47"/>
    </location>
</feature>
<dbReference type="Gene3D" id="2.130.10.130">
    <property type="entry name" value="Integrin alpha, N-terminal"/>
    <property type="match status" value="2"/>
</dbReference>
<sequence length="559" mass="61236">MSFLLRCITSCLLVLLLISVGCKDAANVETPPHRSETQDVTESHPAAESETTDSPTLSDNEKQTFVNRMRPKVETFCGDCHSMSPPESSTIEEWIDEVDQGFMLYQTSGRTDLEVPDRDQVVKFFQYQAPEKLILTHGIAGYPQSPVRFERVDADYADNRPPGITHIQWMDLGIKSTPALVYCDIGTGAVKAHWPSESDRPTVRLGTVLQPVHVAPCDLDQDGMVDLVIADIGEFNANESDLGQIVWLHRKSESSAASATETESASEDAPDQAKFEKTVLLDGLSRLADVRPADFDGDGDIDLLVAAFGWRTTGKIFLMRNDNRFDDGVPQFTVETVDDRHGPIHVPPVDLNHDGHLDFIALFGQEHERVEAFLNDGEGNFSSELLWAAPNPAYGSSGIQLADLDGDGDVDVLYTNGDSFDRGAKPHHSVQWLENEGTYPWKHHPLIHMPGAMAAEAGDFDGDGDLDVIATSLLVGASRKQVDAVDSSSIVLLLQTAKGEFEPTKVEAKSHQHLALETADFDGNGKLDVAVGNFLRNGPKDQRNQPDQPDLILLFNAGN</sequence>
<dbReference type="InterPro" id="IPR028994">
    <property type="entry name" value="Integrin_alpha_N"/>
</dbReference>
<feature type="compositionally biased region" description="Polar residues" evidence="2">
    <location>
        <begin position="52"/>
        <end position="62"/>
    </location>
</feature>
<comment type="caution">
    <text evidence="4">The sequence shown here is derived from an EMBL/GenBank/DDBJ whole genome shotgun (WGS) entry which is preliminary data.</text>
</comment>
<feature type="chain" id="PRO_5045198959" description="FG-GAP repeat protein" evidence="3">
    <location>
        <begin position="26"/>
        <end position="559"/>
    </location>
</feature>
<dbReference type="EMBL" id="BAABRO010000006">
    <property type="protein sequence ID" value="GAA5507811.1"/>
    <property type="molecule type" value="Genomic_DNA"/>
</dbReference>
<dbReference type="Proteomes" id="UP001416858">
    <property type="component" value="Unassembled WGS sequence"/>
</dbReference>
<name>A0ABP9VRM6_9BACT</name>
<evidence type="ECO:0008006" key="6">
    <source>
        <dbReference type="Google" id="ProtNLM"/>
    </source>
</evidence>
<evidence type="ECO:0000313" key="5">
    <source>
        <dbReference type="Proteomes" id="UP001416858"/>
    </source>
</evidence>
<keyword evidence="5" id="KW-1185">Reference proteome</keyword>
<reference evidence="4 5" key="1">
    <citation type="submission" date="2024-02" db="EMBL/GenBank/DDBJ databases">
        <title>Rhodopirellula caenicola NBRC 110016.</title>
        <authorList>
            <person name="Ichikawa N."/>
            <person name="Katano-Makiyama Y."/>
            <person name="Hidaka K."/>
        </authorList>
    </citation>
    <scope>NUCLEOTIDE SEQUENCE [LARGE SCALE GENOMIC DNA]</scope>
    <source>
        <strain evidence="4 5">NBRC 110016</strain>
    </source>
</reference>
<evidence type="ECO:0000256" key="2">
    <source>
        <dbReference type="SAM" id="MobiDB-lite"/>
    </source>
</evidence>
<feature type="region of interest" description="Disordered" evidence="2">
    <location>
        <begin position="27"/>
        <end position="62"/>
    </location>
</feature>
<evidence type="ECO:0000256" key="1">
    <source>
        <dbReference type="ARBA" id="ARBA00022729"/>
    </source>
</evidence>
<dbReference type="PANTHER" id="PTHR45460:SF2">
    <property type="entry name" value="ALPHA 1,3 GLUCANASE, GH71 FAMILY (EUROFUNG)"/>
    <property type="match status" value="1"/>
</dbReference>
<evidence type="ECO:0000313" key="4">
    <source>
        <dbReference type="EMBL" id="GAA5507811.1"/>
    </source>
</evidence>
<dbReference type="Pfam" id="PF13517">
    <property type="entry name" value="FG-GAP_3"/>
    <property type="match status" value="1"/>
</dbReference>
<protein>
    <recommendedName>
        <fullName evidence="6">FG-GAP repeat protein</fullName>
    </recommendedName>
</protein>
<accession>A0ABP9VRM6</accession>
<feature type="signal peptide" evidence="3">
    <location>
        <begin position="1"/>
        <end position="25"/>
    </location>
</feature>
<organism evidence="4 5">
    <name type="scientific">Novipirellula caenicola</name>
    <dbReference type="NCBI Taxonomy" id="1536901"/>
    <lineage>
        <taxon>Bacteria</taxon>
        <taxon>Pseudomonadati</taxon>
        <taxon>Planctomycetota</taxon>
        <taxon>Planctomycetia</taxon>
        <taxon>Pirellulales</taxon>
        <taxon>Pirellulaceae</taxon>
        <taxon>Novipirellula</taxon>
    </lineage>
</organism>
<evidence type="ECO:0000256" key="3">
    <source>
        <dbReference type="SAM" id="SignalP"/>
    </source>
</evidence>
<gene>
    <name evidence="4" type="ORF">Rcae01_03269</name>
</gene>
<keyword evidence="1 3" id="KW-0732">Signal</keyword>